<sequence length="685" mass="78668">MEENLKRMKDRMSLLEEENMHLRARVSELEGNNNILYIFLNAFLIFDKQRSSGTPLSPMSHTQPSSETPLSPMSQQPNLTHEDYTQPSSETPLSPMSQQPNLTHEETMNESDDDTPALDTQVFSPNLTKEKETSESPAERPSNPNQDGKPDDEIEREPSDDTPALDSQIFTPNLTKEDVESRVQNTFEIGANVEISSQDDNTCHKWYPENVLAIYLVDGVEMVKVEYSAPSLDEKKRKRSVETRVSIDRIRPQPPPEIPGAKKSYELMDDCVEVFDNGAWCAGKVKVILFDGTCFVSLNNSTEQIHFNHSEMRKPRKWVDGVWKMTEKIEEEQTQSVNPSEGDGDKKDINVSEFLSFKKGKAKAVACKKKKKANAQPVDLLPFLQREEKRPIRPRNPPMPVTPEIILPIDPFVTPEFPRFSRLAHWMDLRFNFINYRPFYINGREIEKEFFQKMDDAEKNLNKEHINVAFEMLNCKRVEQGAWFRNNNLPAVCFVPVRFLEVVGYAYESVRKPHKNKQTLLEGCVGELVKGLIHPKKVWLEDVDVIYGVIEDKLSYHYIGVEIQLIDNTITLFHCGLPKANIKRALNQIQELAVLISAIKMELLGEEVNFEDISPFQVKFVEGLPKTKFPYNCGIFVVKMLECRSLGLKSMANINDETAMDLRSKLCCEIFDQFMDKDFQEGQRK</sequence>
<evidence type="ECO:0000256" key="1">
    <source>
        <dbReference type="ARBA" id="ARBA00005234"/>
    </source>
</evidence>
<dbReference type="EMBL" id="HG994373">
    <property type="protein sequence ID" value="CAF1717721.1"/>
    <property type="molecule type" value="Genomic_DNA"/>
</dbReference>
<evidence type="ECO:0000256" key="5">
    <source>
        <dbReference type="SAM" id="MobiDB-lite"/>
    </source>
</evidence>
<dbReference type="SMART" id="SM00743">
    <property type="entry name" value="Agenet"/>
    <property type="match status" value="2"/>
</dbReference>
<dbReference type="GO" id="GO:0008234">
    <property type="term" value="F:cysteine-type peptidase activity"/>
    <property type="evidence" value="ECO:0007669"/>
    <property type="project" value="InterPro"/>
</dbReference>
<dbReference type="InterPro" id="IPR014002">
    <property type="entry name" value="Agenet_dom_plant"/>
</dbReference>
<evidence type="ECO:0000256" key="4">
    <source>
        <dbReference type="SAM" id="Coils"/>
    </source>
</evidence>
<feature type="domain" description="Agenet" evidence="6">
    <location>
        <begin position="185"/>
        <end position="258"/>
    </location>
</feature>
<dbReference type="InterPro" id="IPR008395">
    <property type="entry name" value="Agenet-like_dom"/>
</dbReference>
<evidence type="ECO:0000259" key="6">
    <source>
        <dbReference type="SMART" id="SM00743"/>
    </source>
</evidence>
<dbReference type="Pfam" id="PF05641">
    <property type="entry name" value="Agenet"/>
    <property type="match status" value="1"/>
</dbReference>
<evidence type="ECO:0000256" key="3">
    <source>
        <dbReference type="ARBA" id="ARBA00022801"/>
    </source>
</evidence>
<name>A0A816IM92_BRANA</name>
<keyword evidence="4" id="KW-0175">Coiled coil</keyword>
<proteinExistence type="inferred from homology"/>
<protein>
    <submittedName>
        <fullName evidence="7">(rape) hypothetical protein</fullName>
    </submittedName>
</protein>
<dbReference type="Pfam" id="PF02902">
    <property type="entry name" value="Peptidase_C48"/>
    <property type="match status" value="1"/>
</dbReference>
<reference evidence="7" key="1">
    <citation type="submission" date="2021-01" db="EMBL/GenBank/DDBJ databases">
        <authorList>
            <consortium name="Genoscope - CEA"/>
            <person name="William W."/>
        </authorList>
    </citation>
    <scope>NUCLEOTIDE SEQUENCE</scope>
</reference>
<feature type="region of interest" description="Disordered" evidence="5">
    <location>
        <begin position="52"/>
        <end position="177"/>
    </location>
</feature>
<feature type="compositionally biased region" description="Basic and acidic residues" evidence="5">
    <location>
        <begin position="128"/>
        <end position="138"/>
    </location>
</feature>
<dbReference type="SUPFAM" id="SSF54001">
    <property type="entry name" value="Cysteine proteinases"/>
    <property type="match status" value="1"/>
</dbReference>
<feature type="domain" description="Agenet" evidence="6">
    <location>
        <begin position="263"/>
        <end position="320"/>
    </location>
</feature>
<dbReference type="InterPro" id="IPR038765">
    <property type="entry name" value="Papain-like_cys_pep_sf"/>
</dbReference>
<keyword evidence="2" id="KW-0645">Protease</keyword>
<dbReference type="Proteomes" id="UP001295469">
    <property type="component" value="Chromosome C09"/>
</dbReference>
<keyword evidence="3" id="KW-0378">Hydrolase</keyword>
<evidence type="ECO:0000313" key="7">
    <source>
        <dbReference type="EMBL" id="CAF1717721.1"/>
    </source>
</evidence>
<dbReference type="PANTHER" id="PTHR31917">
    <property type="entry name" value="AGENET DOMAIN-CONTAINING PROTEIN-RELATED"/>
    <property type="match status" value="1"/>
</dbReference>
<dbReference type="AlphaFoldDB" id="A0A816IM92"/>
<feature type="compositionally biased region" description="Basic and acidic residues" evidence="5">
    <location>
        <begin position="148"/>
        <end position="159"/>
    </location>
</feature>
<dbReference type="Gene3D" id="3.40.395.10">
    <property type="entry name" value="Adenoviral Proteinase, Chain A"/>
    <property type="match status" value="1"/>
</dbReference>
<feature type="compositionally biased region" description="Polar residues" evidence="5">
    <location>
        <begin position="52"/>
        <end position="102"/>
    </location>
</feature>
<dbReference type="CDD" id="cd20406">
    <property type="entry name" value="Tudor_Agenet_AtDUF_rpt2_4"/>
    <property type="match status" value="1"/>
</dbReference>
<dbReference type="PANTHER" id="PTHR31917:SF164">
    <property type="entry name" value="DUF724 DOMAIN-CONTAINING PROTEIN 7-LIKE"/>
    <property type="match status" value="1"/>
</dbReference>
<accession>A0A816IM92</accession>
<feature type="coiled-coil region" evidence="4">
    <location>
        <begin position="5"/>
        <end position="32"/>
    </location>
</feature>
<dbReference type="InterPro" id="IPR003653">
    <property type="entry name" value="Peptidase_C48_C"/>
</dbReference>
<gene>
    <name evidence="7" type="ORF">DARMORV10_C09P13190.1</name>
</gene>
<comment type="similarity">
    <text evidence="1">Belongs to the peptidase C48 family.</text>
</comment>
<dbReference type="GO" id="GO:0006508">
    <property type="term" value="P:proteolysis"/>
    <property type="evidence" value="ECO:0007669"/>
    <property type="project" value="UniProtKB-KW"/>
</dbReference>
<evidence type="ECO:0000256" key="2">
    <source>
        <dbReference type="ARBA" id="ARBA00022670"/>
    </source>
</evidence>
<organism evidence="7">
    <name type="scientific">Brassica napus</name>
    <name type="common">Rape</name>
    <dbReference type="NCBI Taxonomy" id="3708"/>
    <lineage>
        <taxon>Eukaryota</taxon>
        <taxon>Viridiplantae</taxon>
        <taxon>Streptophyta</taxon>
        <taxon>Embryophyta</taxon>
        <taxon>Tracheophyta</taxon>
        <taxon>Spermatophyta</taxon>
        <taxon>Magnoliopsida</taxon>
        <taxon>eudicotyledons</taxon>
        <taxon>Gunneridae</taxon>
        <taxon>Pentapetalae</taxon>
        <taxon>rosids</taxon>
        <taxon>malvids</taxon>
        <taxon>Brassicales</taxon>
        <taxon>Brassicaceae</taxon>
        <taxon>Brassiceae</taxon>
        <taxon>Brassica</taxon>
    </lineage>
</organism>